<sequence>MCPGTADSDAILEQTNVSRSAGTPHSPVPVSNNGAVRKLILSLVLLVALAVVVDFGAAAYSEYRVSRSLREGGQLNSDPAVTIGGFPFLTQAVNGKYDNVEIRAQGVDSQILGEVTIEANLRGVNIPASDLVNGSVKTVPVDQLDGRILIDATALGQFLGIPDLQVSAPPADKSDGTGGSGGSGMTTSGGVVLTGTVPIGPLSAAVSVQADLLLDGEDVKIVATDLYFGPEGKADFTVPAPFKPAVLGLFTRTVEAQQLPFGVLPTKVYAEGSQVVIEGTGENVVINLDDLQAP</sequence>
<accession>A0A1H7X3C5</accession>
<reference evidence="3" key="1">
    <citation type="submission" date="2016-10" db="EMBL/GenBank/DDBJ databases">
        <authorList>
            <person name="Varghese N."/>
            <person name="Submissions S."/>
        </authorList>
    </citation>
    <scope>NUCLEOTIDE SEQUENCE [LARGE SCALE GENOMIC DNA]</scope>
    <source>
        <strain evidence="3">DSM 44675</strain>
    </source>
</reference>
<feature type="transmembrane region" description="Helical" evidence="1">
    <location>
        <begin position="39"/>
        <end position="60"/>
    </location>
</feature>
<evidence type="ECO:0000256" key="1">
    <source>
        <dbReference type="SAM" id="Phobius"/>
    </source>
</evidence>
<keyword evidence="3" id="KW-1185">Reference proteome</keyword>
<dbReference type="Proteomes" id="UP000198677">
    <property type="component" value="Unassembled WGS sequence"/>
</dbReference>
<keyword evidence="1" id="KW-1133">Transmembrane helix</keyword>
<dbReference type="AlphaFoldDB" id="A0A1H7X3C5"/>
<dbReference type="OrthoDB" id="3215846at2"/>
<keyword evidence="1" id="KW-0472">Membrane</keyword>
<gene>
    <name evidence="2" type="ORF">SAMN05444583_13035</name>
</gene>
<evidence type="ECO:0000313" key="3">
    <source>
        <dbReference type="Proteomes" id="UP000198677"/>
    </source>
</evidence>
<evidence type="ECO:0000313" key="2">
    <source>
        <dbReference type="EMBL" id="SEM28115.1"/>
    </source>
</evidence>
<dbReference type="InterPro" id="IPR021373">
    <property type="entry name" value="DUF2993"/>
</dbReference>
<keyword evidence="1" id="KW-0812">Transmembrane</keyword>
<dbReference type="EMBL" id="FOAW01000030">
    <property type="protein sequence ID" value="SEM28115.1"/>
    <property type="molecule type" value="Genomic_DNA"/>
</dbReference>
<evidence type="ECO:0008006" key="4">
    <source>
        <dbReference type="Google" id="ProtNLM"/>
    </source>
</evidence>
<dbReference type="Pfam" id="PF11209">
    <property type="entry name" value="LmeA"/>
    <property type="match status" value="1"/>
</dbReference>
<name>A0A1H7X3C5_9NOCA</name>
<organism evidence="2 3">
    <name type="scientific">Rhodococcus maanshanensis</name>
    <dbReference type="NCBI Taxonomy" id="183556"/>
    <lineage>
        <taxon>Bacteria</taxon>
        <taxon>Bacillati</taxon>
        <taxon>Actinomycetota</taxon>
        <taxon>Actinomycetes</taxon>
        <taxon>Mycobacteriales</taxon>
        <taxon>Nocardiaceae</taxon>
        <taxon>Rhodococcus</taxon>
    </lineage>
</organism>
<proteinExistence type="predicted"/>
<protein>
    <recommendedName>
        <fullName evidence="4">DUF2993 domain-containing protein</fullName>
    </recommendedName>
</protein>